<accession>A0AAW1JR36</accession>
<sequence>MKFYLIHEELWDLVEKAPAEGEATTVDRKRDEKALSKIGLLVQPQCLEHLQHAKTTKAAWEVLAEGFEDQ</sequence>
<dbReference type="EMBL" id="JASPKY010000345">
    <property type="protein sequence ID" value="KAK9707672.1"/>
    <property type="molecule type" value="Genomic_DNA"/>
</dbReference>
<gene>
    <name evidence="1" type="ORF">QE152_g27716</name>
</gene>
<reference evidence="1 2" key="1">
    <citation type="journal article" date="2024" name="BMC Genomics">
        <title>De novo assembly and annotation of Popillia japonica's genome with initial clues to its potential as an invasive pest.</title>
        <authorList>
            <person name="Cucini C."/>
            <person name="Boschi S."/>
            <person name="Funari R."/>
            <person name="Cardaioli E."/>
            <person name="Iannotti N."/>
            <person name="Marturano G."/>
            <person name="Paoli F."/>
            <person name="Bruttini M."/>
            <person name="Carapelli A."/>
            <person name="Frati F."/>
            <person name="Nardi F."/>
        </authorList>
    </citation>
    <scope>NUCLEOTIDE SEQUENCE [LARGE SCALE GENOMIC DNA]</scope>
    <source>
        <strain evidence="1">DMR45628</strain>
    </source>
</reference>
<keyword evidence="2" id="KW-1185">Reference proteome</keyword>
<name>A0AAW1JR36_POPJA</name>
<organism evidence="1 2">
    <name type="scientific">Popillia japonica</name>
    <name type="common">Japanese beetle</name>
    <dbReference type="NCBI Taxonomy" id="7064"/>
    <lineage>
        <taxon>Eukaryota</taxon>
        <taxon>Metazoa</taxon>
        <taxon>Ecdysozoa</taxon>
        <taxon>Arthropoda</taxon>
        <taxon>Hexapoda</taxon>
        <taxon>Insecta</taxon>
        <taxon>Pterygota</taxon>
        <taxon>Neoptera</taxon>
        <taxon>Endopterygota</taxon>
        <taxon>Coleoptera</taxon>
        <taxon>Polyphaga</taxon>
        <taxon>Scarabaeiformia</taxon>
        <taxon>Scarabaeidae</taxon>
        <taxon>Rutelinae</taxon>
        <taxon>Popillia</taxon>
    </lineage>
</organism>
<dbReference type="Proteomes" id="UP001458880">
    <property type="component" value="Unassembled WGS sequence"/>
</dbReference>
<proteinExistence type="predicted"/>
<comment type="caution">
    <text evidence="1">The sequence shown here is derived from an EMBL/GenBank/DDBJ whole genome shotgun (WGS) entry which is preliminary data.</text>
</comment>
<evidence type="ECO:0000313" key="1">
    <source>
        <dbReference type="EMBL" id="KAK9707672.1"/>
    </source>
</evidence>
<dbReference type="Pfam" id="PF14223">
    <property type="entry name" value="Retrotran_gag_2"/>
    <property type="match status" value="1"/>
</dbReference>
<protein>
    <submittedName>
        <fullName evidence="1">Uncharacterized protein</fullName>
    </submittedName>
</protein>
<evidence type="ECO:0000313" key="2">
    <source>
        <dbReference type="Proteomes" id="UP001458880"/>
    </source>
</evidence>
<dbReference type="AlphaFoldDB" id="A0AAW1JR36"/>